<name>A0A2U3RFQ4_ORITS</name>
<dbReference type="AlphaFoldDB" id="A0A2U3RFQ4"/>
<dbReference type="RefSeq" id="WP_230594904.1">
    <property type="nucleotide sequence ID" value="NZ_LS398550.1"/>
</dbReference>
<gene>
    <name evidence="1" type="ORF">KATO_01981</name>
</gene>
<dbReference type="EMBL" id="LS398550">
    <property type="protein sequence ID" value="SPR12042.1"/>
    <property type="molecule type" value="Genomic_DNA"/>
</dbReference>
<keyword evidence="1" id="KW-0378">Hydrolase</keyword>
<evidence type="ECO:0000313" key="1">
    <source>
        <dbReference type="EMBL" id="SPR12042.1"/>
    </source>
</evidence>
<accession>A0A2U3RFQ4</accession>
<protein>
    <submittedName>
        <fullName evidence="1">Hydrolase</fullName>
    </submittedName>
</protein>
<dbReference type="GO" id="GO:0016787">
    <property type="term" value="F:hydrolase activity"/>
    <property type="evidence" value="ECO:0007669"/>
    <property type="project" value="UniProtKB-KW"/>
</dbReference>
<proteinExistence type="predicted"/>
<evidence type="ECO:0000313" key="2">
    <source>
        <dbReference type="Proteomes" id="UP000244992"/>
    </source>
</evidence>
<organism evidence="1 2">
    <name type="scientific">Orientia tsutsugamushi</name>
    <name type="common">Rickettsia tsutsugamushi</name>
    <dbReference type="NCBI Taxonomy" id="784"/>
    <lineage>
        <taxon>Bacteria</taxon>
        <taxon>Pseudomonadati</taxon>
        <taxon>Pseudomonadota</taxon>
        <taxon>Alphaproteobacteria</taxon>
        <taxon>Rickettsiales</taxon>
        <taxon>Rickettsiaceae</taxon>
        <taxon>Rickettsieae</taxon>
        <taxon>Orientia</taxon>
    </lineage>
</organism>
<dbReference type="Proteomes" id="UP000244992">
    <property type="component" value="Chromosome I"/>
</dbReference>
<reference evidence="2" key="1">
    <citation type="submission" date="2018-03" db="EMBL/GenBank/DDBJ databases">
        <authorList>
            <person name="Batty M. E."/>
            <person name="Batty M E."/>
        </authorList>
    </citation>
    <scope>NUCLEOTIDE SEQUENCE [LARGE SCALE GENOMIC DNA]</scope>
</reference>
<sequence>MLAFLNCEHINKLLDKLFLINHSFDKHINPDKVKKDIFYAKNIIAIKSEIQ</sequence>